<dbReference type="SMART" id="SM00028">
    <property type="entry name" value="TPR"/>
    <property type="match status" value="2"/>
</dbReference>
<dbReference type="EMBL" id="RSCJ01000015">
    <property type="protein sequence ID" value="RUR78255.1"/>
    <property type="molecule type" value="Genomic_DNA"/>
</dbReference>
<accession>A0A3S1A2F7</accession>
<proteinExistence type="predicted"/>
<comment type="caution">
    <text evidence="3">The sequence shown here is derived from an EMBL/GenBank/DDBJ whole genome shotgun (WGS) entry which is preliminary data.</text>
</comment>
<protein>
    <submittedName>
        <fullName evidence="3">Uncharacterized protein</fullName>
    </submittedName>
</protein>
<evidence type="ECO:0000313" key="3">
    <source>
        <dbReference type="EMBL" id="RUR78255.1"/>
    </source>
</evidence>
<name>A0A3S1A2F7_CHLFR</name>
<keyword evidence="2" id="KW-0732">Signal</keyword>
<dbReference type="InterPro" id="IPR011990">
    <property type="entry name" value="TPR-like_helical_dom_sf"/>
</dbReference>
<dbReference type="STRING" id="211165.GCA_000317285_02063"/>
<feature type="chain" id="PRO_5018628024" evidence="2">
    <location>
        <begin position="27"/>
        <end position="159"/>
    </location>
</feature>
<dbReference type="InterPro" id="IPR019734">
    <property type="entry name" value="TPR_rpt"/>
</dbReference>
<dbReference type="RefSeq" id="WP_016876969.1">
    <property type="nucleotide sequence ID" value="NZ_AJLN01000063.1"/>
</dbReference>
<evidence type="ECO:0000256" key="2">
    <source>
        <dbReference type="SAM" id="SignalP"/>
    </source>
</evidence>
<keyword evidence="1" id="KW-0802">TPR repeat</keyword>
<dbReference type="SUPFAM" id="SSF48452">
    <property type="entry name" value="TPR-like"/>
    <property type="match status" value="1"/>
</dbReference>
<dbReference type="OrthoDB" id="518045at2"/>
<dbReference type="Proteomes" id="UP000268857">
    <property type="component" value="Unassembled WGS sequence"/>
</dbReference>
<organism evidence="3 4">
    <name type="scientific">Chlorogloeopsis fritschii PCC 6912</name>
    <dbReference type="NCBI Taxonomy" id="211165"/>
    <lineage>
        <taxon>Bacteria</taxon>
        <taxon>Bacillati</taxon>
        <taxon>Cyanobacteriota</taxon>
        <taxon>Cyanophyceae</taxon>
        <taxon>Nostocales</taxon>
        <taxon>Chlorogloeopsidaceae</taxon>
        <taxon>Chlorogloeopsis</taxon>
    </lineage>
</organism>
<keyword evidence="4" id="KW-1185">Reference proteome</keyword>
<evidence type="ECO:0000256" key="1">
    <source>
        <dbReference type="PROSITE-ProRule" id="PRU00339"/>
    </source>
</evidence>
<dbReference type="PROSITE" id="PS50005">
    <property type="entry name" value="TPR"/>
    <property type="match status" value="1"/>
</dbReference>
<feature type="repeat" description="TPR" evidence="1">
    <location>
        <begin position="74"/>
        <end position="107"/>
    </location>
</feature>
<evidence type="ECO:0000313" key="4">
    <source>
        <dbReference type="Proteomes" id="UP000268857"/>
    </source>
</evidence>
<feature type="signal peptide" evidence="2">
    <location>
        <begin position="1"/>
        <end position="26"/>
    </location>
</feature>
<dbReference type="AlphaFoldDB" id="A0A3S1A2F7"/>
<reference evidence="3 4" key="1">
    <citation type="journal article" date="2019" name="Genome Biol. Evol.">
        <title>Day and night: Metabolic profiles and evolutionary relationships of six axenic non-marine cyanobacteria.</title>
        <authorList>
            <person name="Will S.E."/>
            <person name="Henke P."/>
            <person name="Boedeker C."/>
            <person name="Huang S."/>
            <person name="Brinkmann H."/>
            <person name="Rohde M."/>
            <person name="Jarek M."/>
            <person name="Friedl T."/>
            <person name="Seufert S."/>
            <person name="Schumacher M."/>
            <person name="Overmann J."/>
            <person name="Neumann-Schaal M."/>
            <person name="Petersen J."/>
        </authorList>
    </citation>
    <scope>NUCLEOTIDE SEQUENCE [LARGE SCALE GENOMIC DNA]</scope>
    <source>
        <strain evidence="3 4">PCC 6912</strain>
    </source>
</reference>
<gene>
    <name evidence="3" type="ORF">PCC6912_35970</name>
</gene>
<sequence length="159" mass="18211">MSKLKHLWIILASLVPLTSLSNKAQAQFDPFISQPQMPPPINAPAMSIEQQMRDRIERQRVTPVPNSISNPKLATAYVKDGFEHYNRGEYQKAVSAYNLALYYNSSYAVAYLGRAMALRKLGDKHNAFLDARRASHWSRQQGNMKVLNAAERFKRVIYR</sequence>
<dbReference type="Gene3D" id="1.25.40.10">
    <property type="entry name" value="Tetratricopeptide repeat domain"/>
    <property type="match status" value="1"/>
</dbReference>